<dbReference type="Proteomes" id="UP000641954">
    <property type="component" value="Unassembled WGS sequence"/>
</dbReference>
<dbReference type="RefSeq" id="WP_190878995.1">
    <property type="nucleotide sequence ID" value="NZ_JACJSK010000020.1"/>
</dbReference>
<dbReference type="EMBL" id="JACJSK010000020">
    <property type="protein sequence ID" value="MBD2545198.1"/>
    <property type="molecule type" value="Genomic_DNA"/>
</dbReference>
<reference evidence="1 2" key="1">
    <citation type="journal article" date="2020" name="ISME J.">
        <title>Comparative genomics reveals insights into cyanobacterial evolution and habitat adaptation.</title>
        <authorList>
            <person name="Chen M.Y."/>
            <person name="Teng W.K."/>
            <person name="Zhao L."/>
            <person name="Hu C.X."/>
            <person name="Zhou Y.K."/>
            <person name="Han B.P."/>
            <person name="Song L.R."/>
            <person name="Shu W.S."/>
        </authorList>
    </citation>
    <scope>NUCLEOTIDE SEQUENCE [LARGE SCALE GENOMIC DNA]</scope>
    <source>
        <strain evidence="1 2">FACHB-1370</strain>
    </source>
</reference>
<accession>A0ABR8EEU5</accession>
<name>A0ABR8EEU5_9CYAN</name>
<comment type="caution">
    <text evidence="1">The sequence shown here is derived from an EMBL/GenBank/DDBJ whole genome shotgun (WGS) entry which is preliminary data.</text>
</comment>
<keyword evidence="2" id="KW-1185">Reference proteome</keyword>
<evidence type="ECO:0000313" key="1">
    <source>
        <dbReference type="EMBL" id="MBD2545198.1"/>
    </source>
</evidence>
<sequence length="63" mass="7224">MGSQKTLYRVKSTGQFVIQSGWSMRATRSEIQACTTYELLNQDYEPTGEMVQVSPDDLEKFSR</sequence>
<evidence type="ECO:0000313" key="2">
    <source>
        <dbReference type="Proteomes" id="UP000641954"/>
    </source>
</evidence>
<proteinExistence type="predicted"/>
<gene>
    <name evidence="1" type="ORF">H6G72_15430</name>
</gene>
<organism evidence="1 2">
    <name type="scientific">Planktothricoides raciborskii FACHB-1370</name>
    <dbReference type="NCBI Taxonomy" id="2949576"/>
    <lineage>
        <taxon>Bacteria</taxon>
        <taxon>Bacillati</taxon>
        <taxon>Cyanobacteriota</taxon>
        <taxon>Cyanophyceae</taxon>
        <taxon>Oscillatoriophycideae</taxon>
        <taxon>Oscillatoriales</taxon>
        <taxon>Oscillatoriaceae</taxon>
        <taxon>Planktothricoides</taxon>
    </lineage>
</organism>
<protein>
    <submittedName>
        <fullName evidence="1">Uncharacterized protein</fullName>
    </submittedName>
</protein>